<feature type="region of interest" description="Disordered" evidence="5">
    <location>
        <begin position="449"/>
        <end position="485"/>
    </location>
</feature>
<evidence type="ECO:0000256" key="4">
    <source>
        <dbReference type="PROSITE-ProRule" id="PRU00146"/>
    </source>
</evidence>
<protein>
    <submittedName>
        <fullName evidence="8">PHD finger protein 12-like</fullName>
    </submittedName>
</protein>
<evidence type="ECO:0000313" key="8">
    <source>
        <dbReference type="EMBL" id="KPP76989.1"/>
    </source>
</evidence>
<dbReference type="PANTHER" id="PTHR46309">
    <property type="entry name" value="PHD FINGER PROTEIN 12"/>
    <property type="match status" value="1"/>
</dbReference>
<feature type="domain" description="PHD-type" evidence="7">
    <location>
        <begin position="199"/>
        <end position="249"/>
    </location>
</feature>
<feature type="non-terminal residue" evidence="8">
    <location>
        <position position="1"/>
    </location>
</feature>
<gene>
    <name evidence="8" type="ORF">Z043_103623</name>
</gene>
<evidence type="ECO:0000259" key="7">
    <source>
        <dbReference type="PROSITE" id="PS50016"/>
    </source>
</evidence>
<feature type="region of interest" description="Disordered" evidence="5">
    <location>
        <begin position="792"/>
        <end position="815"/>
    </location>
</feature>
<feature type="region of interest" description="Disordered" evidence="5">
    <location>
        <begin position="85"/>
        <end position="133"/>
    </location>
</feature>
<evidence type="ECO:0000256" key="3">
    <source>
        <dbReference type="ARBA" id="ARBA00022833"/>
    </source>
</evidence>
<feature type="domain" description="FHA" evidence="6">
    <location>
        <begin position="698"/>
        <end position="752"/>
    </location>
</feature>
<organism evidence="8 9">
    <name type="scientific">Scleropages formosus</name>
    <name type="common">Asian bonytongue</name>
    <name type="synonym">Osteoglossum formosum</name>
    <dbReference type="NCBI Taxonomy" id="113540"/>
    <lineage>
        <taxon>Eukaryota</taxon>
        <taxon>Metazoa</taxon>
        <taxon>Chordata</taxon>
        <taxon>Craniata</taxon>
        <taxon>Vertebrata</taxon>
        <taxon>Euteleostomi</taxon>
        <taxon>Actinopterygii</taxon>
        <taxon>Neopterygii</taxon>
        <taxon>Teleostei</taxon>
        <taxon>Osteoglossocephala</taxon>
        <taxon>Osteoglossomorpha</taxon>
        <taxon>Osteoglossiformes</taxon>
        <taxon>Osteoglossidae</taxon>
        <taxon>Scleropages</taxon>
    </lineage>
</organism>
<dbReference type="InterPro" id="IPR013083">
    <property type="entry name" value="Znf_RING/FYVE/PHD"/>
</dbReference>
<feature type="region of interest" description="Disordered" evidence="5">
    <location>
        <begin position="866"/>
        <end position="900"/>
    </location>
</feature>
<dbReference type="Proteomes" id="UP000034805">
    <property type="component" value="Unassembled WGS sequence"/>
</dbReference>
<proteinExistence type="predicted"/>
<evidence type="ECO:0000256" key="5">
    <source>
        <dbReference type="SAM" id="MobiDB-lite"/>
    </source>
</evidence>
<evidence type="ECO:0000256" key="2">
    <source>
        <dbReference type="ARBA" id="ARBA00022771"/>
    </source>
</evidence>
<dbReference type="Gene3D" id="6.10.20.60">
    <property type="entry name" value="PHD finger protein 12"/>
    <property type="match status" value="1"/>
</dbReference>
<keyword evidence="1" id="KW-0479">Metal-binding</keyword>
<dbReference type="Gene3D" id="2.60.200.20">
    <property type="match status" value="1"/>
</dbReference>
<feature type="compositionally biased region" description="Polar residues" evidence="5">
    <location>
        <begin position="476"/>
        <end position="485"/>
    </location>
</feature>
<dbReference type="SUPFAM" id="SSF57903">
    <property type="entry name" value="FYVE/PHD zinc finger"/>
    <property type="match status" value="1"/>
</dbReference>
<dbReference type="Pfam" id="PF00628">
    <property type="entry name" value="PHD"/>
    <property type="match status" value="1"/>
</dbReference>
<dbReference type="CDD" id="cd22703">
    <property type="entry name" value="FHA_PHF12"/>
    <property type="match status" value="1"/>
</dbReference>
<dbReference type="InterPro" id="IPR038098">
    <property type="entry name" value="PHF12_MRG-bd_sf"/>
</dbReference>
<keyword evidence="2 4" id="KW-0863">Zinc-finger</keyword>
<dbReference type="InterPro" id="IPR008984">
    <property type="entry name" value="SMAD_FHA_dom_sf"/>
</dbReference>
<dbReference type="PROSITE" id="PS50006">
    <property type="entry name" value="FHA_DOMAIN"/>
    <property type="match status" value="1"/>
</dbReference>
<feature type="compositionally biased region" description="Polar residues" evidence="5">
    <location>
        <begin position="153"/>
        <end position="167"/>
    </location>
</feature>
<dbReference type="AlphaFoldDB" id="A0A0P7URB8"/>
<dbReference type="EMBL" id="JARO02000930">
    <property type="protein sequence ID" value="KPP76989.1"/>
    <property type="molecule type" value="Genomic_DNA"/>
</dbReference>
<dbReference type="InterPro" id="IPR001965">
    <property type="entry name" value="Znf_PHD"/>
</dbReference>
<dbReference type="Pfam" id="PF16737">
    <property type="entry name" value="PHF12_MRG_bd"/>
    <property type="match status" value="1"/>
</dbReference>
<dbReference type="FunFam" id="3.30.40.10:FF:000154">
    <property type="entry name" value="PHD finger protein 12"/>
    <property type="match status" value="1"/>
</dbReference>
<dbReference type="Gene3D" id="3.30.40.10">
    <property type="entry name" value="Zinc/RING finger domain, C3HC4 (zinc finger)"/>
    <property type="match status" value="1"/>
</dbReference>
<dbReference type="GO" id="GO:0003714">
    <property type="term" value="F:transcription corepressor activity"/>
    <property type="evidence" value="ECO:0007669"/>
    <property type="project" value="InterPro"/>
</dbReference>
<evidence type="ECO:0000256" key="1">
    <source>
        <dbReference type="ARBA" id="ARBA00022723"/>
    </source>
</evidence>
<keyword evidence="3" id="KW-0862">Zinc</keyword>
<comment type="caution">
    <text evidence="8">The sequence shown here is derived from an EMBL/GenBank/DDBJ whole genome shotgun (WGS) entry which is preliminary data.</text>
</comment>
<dbReference type="GO" id="GO:0000122">
    <property type="term" value="P:negative regulation of transcription by RNA polymerase II"/>
    <property type="evidence" value="ECO:0007669"/>
    <property type="project" value="TreeGrafter"/>
</dbReference>
<dbReference type="STRING" id="113540.ENSSFOP00015034679"/>
<feature type="compositionally biased region" description="Low complexity" evidence="5">
    <location>
        <begin position="88"/>
        <end position="101"/>
    </location>
</feature>
<dbReference type="InterPro" id="IPR000253">
    <property type="entry name" value="FHA_dom"/>
</dbReference>
<dbReference type="SUPFAM" id="SSF49879">
    <property type="entry name" value="SMAD/FHA domain"/>
    <property type="match status" value="1"/>
</dbReference>
<name>A0A0P7URB8_SCLFO</name>
<sequence length="900" mass="97370">RGLTCCFHGVTSNPPLSEEMLPPGDWMCHRCVARRKKREQRKDQINGLLECRMVKQLSPPVAELGAVRLEGAGLQAVAQVRFLERPGTPASSTSTDTATPSEPNDADEEDLLDAEDEAPGSDPDADADGPGSHLRRPFELLIAAAMERNPTQFQLPGSFTCTTSLPGTTKRRRKEEATGRNVKRKKRELDPNGLDPLPVKVCFSCGRGCRLAPLIQCDLCPLLFHMDCVDPPMTAMPTSSWRCPNHKEHVSLSKADSTQSSRCQLFDHFQDMVSQNAIKLDFLQRAYQRRPSDLGRVQPHRTRVLKVPDAVKCQYKCPSALNAPMGVRSGELICNSVDETAQLSSPRCTSKAEQREWLQDIVALQCSIVQHLSAKQITPLVSDCHQVSRTNVKPCVDPQETGSLCPPEGAASAISYPKPCHTPASPQGASLLNSLSHSEEPERSCCSPVETSCLPSGSPNRPLGCSRDPDVRHPQELQQRLASPASSLVKMENEAAGTPCLARGQTCVLSSRSVSSPTVATCTLAPPRATQDSSTSAKPRSSTCAAGRVVGLCGMSPSGESSFPGLLSSHAGRIGSYVELSQLDERFVRLLAWQRIQQLFHNKGSPALDGCARVPSTPQAAGQENWPLLGPHSSAHLRVLSLGPPPLSSCTNHLFPLLLSASNLLLSRPVQRSQVRARAAFYPLTGKGGAVNMCYRTLYIGTGADMDVCLTNYGHCNYVSGKHACIFYDENTKHYELLNYSEHGTMVDNVLYSCDFSEKTSPGHSSSVVTKVQNIIRRCREQEVELEAGGAMSTGTEPAKPRGVTSGWPQSGLQGSPWTPCNCKASGSSRLFDGGAGWEGTALLHHGSCVKVGCLQFVFSVVEFAPKPPGKDGRNRETRDTAESLELHQPPALLSGNSFQ</sequence>
<dbReference type="InterPro" id="IPR019787">
    <property type="entry name" value="Znf_PHD-finger"/>
</dbReference>
<reference evidence="8 9" key="1">
    <citation type="submission" date="2015-08" db="EMBL/GenBank/DDBJ databases">
        <title>The genome of the Asian arowana (Scleropages formosus).</title>
        <authorList>
            <person name="Tan M.H."/>
            <person name="Gan H.M."/>
            <person name="Croft L.J."/>
            <person name="Austin C.M."/>
        </authorList>
    </citation>
    <scope>NUCLEOTIDE SEQUENCE [LARGE SCALE GENOMIC DNA]</scope>
    <source>
        <strain evidence="8">Aro1</strain>
    </source>
</reference>
<dbReference type="PANTHER" id="PTHR46309:SF1">
    <property type="entry name" value="PHD FINGER PROTEIN 12"/>
    <property type="match status" value="1"/>
</dbReference>
<dbReference type="GO" id="GO:0008270">
    <property type="term" value="F:zinc ion binding"/>
    <property type="evidence" value="ECO:0007669"/>
    <property type="project" value="UniProtKB-KW"/>
</dbReference>
<evidence type="ECO:0000259" key="6">
    <source>
        <dbReference type="PROSITE" id="PS50006"/>
    </source>
</evidence>
<feature type="compositionally biased region" description="Polar residues" evidence="5">
    <location>
        <begin position="449"/>
        <end position="459"/>
    </location>
</feature>
<dbReference type="InterPro" id="IPR031966">
    <property type="entry name" value="PHF12_MRG-bd"/>
</dbReference>
<dbReference type="SMART" id="SM00249">
    <property type="entry name" value="PHD"/>
    <property type="match status" value="1"/>
</dbReference>
<feature type="compositionally biased region" description="Basic and acidic residues" evidence="5">
    <location>
        <begin position="869"/>
        <end position="886"/>
    </location>
</feature>
<dbReference type="CDD" id="cd15534">
    <property type="entry name" value="PHD2_PHF12_Rco1"/>
    <property type="match status" value="1"/>
</dbReference>
<feature type="region of interest" description="Disordered" evidence="5">
    <location>
        <begin position="153"/>
        <end position="190"/>
    </location>
</feature>
<feature type="compositionally biased region" description="Acidic residues" evidence="5">
    <location>
        <begin position="104"/>
        <end position="127"/>
    </location>
</feature>
<accession>A0A0P7URB8</accession>
<dbReference type="PROSITE" id="PS50016">
    <property type="entry name" value="ZF_PHD_2"/>
    <property type="match status" value="1"/>
</dbReference>
<evidence type="ECO:0000313" key="9">
    <source>
        <dbReference type="Proteomes" id="UP000034805"/>
    </source>
</evidence>
<dbReference type="InterPro" id="IPR042163">
    <property type="entry name" value="PHF12"/>
</dbReference>
<dbReference type="GO" id="GO:0070822">
    <property type="term" value="C:Sin3-type complex"/>
    <property type="evidence" value="ECO:0007669"/>
    <property type="project" value="TreeGrafter"/>
</dbReference>
<dbReference type="InterPro" id="IPR011011">
    <property type="entry name" value="Znf_FYVE_PHD"/>
</dbReference>